<organism evidence="2">
    <name type="scientific">Brassica cretica</name>
    <name type="common">Mustard</name>
    <dbReference type="NCBI Taxonomy" id="69181"/>
    <lineage>
        <taxon>Eukaryota</taxon>
        <taxon>Viridiplantae</taxon>
        <taxon>Streptophyta</taxon>
        <taxon>Embryophyta</taxon>
        <taxon>Tracheophyta</taxon>
        <taxon>Spermatophyta</taxon>
        <taxon>Magnoliopsida</taxon>
        <taxon>eudicotyledons</taxon>
        <taxon>Gunneridae</taxon>
        <taxon>Pentapetalae</taxon>
        <taxon>rosids</taxon>
        <taxon>malvids</taxon>
        <taxon>Brassicales</taxon>
        <taxon>Brassicaceae</taxon>
        <taxon>Brassiceae</taxon>
        <taxon>Brassica</taxon>
    </lineage>
</organism>
<sequence>MKFYISATGIKKVTISNPGGGNGKGGGGCVAARRFSGRTLLLLLLVLAIVLPFVFVWFAFLVLESASGCDSPLGTILPSHSFK</sequence>
<proteinExistence type="predicted"/>
<accession>A0A8S9KBI3</accession>
<evidence type="ECO:0000256" key="1">
    <source>
        <dbReference type="SAM" id="Phobius"/>
    </source>
</evidence>
<protein>
    <submittedName>
        <fullName evidence="2">Uncharacterized protein</fullName>
    </submittedName>
</protein>
<keyword evidence="1" id="KW-0812">Transmembrane</keyword>
<feature type="transmembrane region" description="Helical" evidence="1">
    <location>
        <begin position="40"/>
        <end position="63"/>
    </location>
</feature>
<dbReference type="EMBL" id="QGKY02000164">
    <property type="protein sequence ID" value="KAF2592420.1"/>
    <property type="molecule type" value="Genomic_DNA"/>
</dbReference>
<reference evidence="2" key="1">
    <citation type="submission" date="2019-12" db="EMBL/GenBank/DDBJ databases">
        <title>Genome sequencing and annotation of Brassica cretica.</title>
        <authorList>
            <person name="Studholme D.J."/>
            <person name="Sarris P.F."/>
        </authorList>
    </citation>
    <scope>NUCLEOTIDE SEQUENCE</scope>
    <source>
        <strain evidence="2">PFS-102/07</strain>
        <tissue evidence="2">Leaf</tissue>
    </source>
</reference>
<evidence type="ECO:0000313" key="2">
    <source>
        <dbReference type="EMBL" id="KAF2592420.1"/>
    </source>
</evidence>
<comment type="caution">
    <text evidence="2">The sequence shown here is derived from an EMBL/GenBank/DDBJ whole genome shotgun (WGS) entry which is preliminary data.</text>
</comment>
<keyword evidence="1" id="KW-0472">Membrane</keyword>
<keyword evidence="1" id="KW-1133">Transmembrane helix</keyword>
<dbReference type="AlphaFoldDB" id="A0A8S9KBI3"/>
<gene>
    <name evidence="2" type="ORF">F2Q70_00044110</name>
</gene>
<name>A0A8S9KBI3_BRACR</name>